<evidence type="ECO:0000256" key="5">
    <source>
        <dbReference type="ARBA" id="ARBA00022692"/>
    </source>
</evidence>
<evidence type="ECO:0000313" key="10">
    <source>
        <dbReference type="Proteomes" id="UP000700706"/>
    </source>
</evidence>
<feature type="transmembrane region" description="Helical" evidence="8">
    <location>
        <begin position="200"/>
        <end position="218"/>
    </location>
</feature>
<evidence type="ECO:0000256" key="8">
    <source>
        <dbReference type="SAM" id="Phobius"/>
    </source>
</evidence>
<keyword evidence="3" id="KW-0813">Transport</keyword>
<comment type="similarity">
    <text evidence="2">Belongs to the auxin efflux carrier (TC 2.A.69) family.</text>
</comment>
<feature type="transmembrane region" description="Helical" evidence="8">
    <location>
        <begin position="124"/>
        <end position="148"/>
    </location>
</feature>
<comment type="caution">
    <text evidence="9">The sequence shown here is derived from an EMBL/GenBank/DDBJ whole genome shotgun (WGS) entry which is preliminary data.</text>
</comment>
<feature type="transmembrane region" description="Helical" evidence="8">
    <location>
        <begin position="89"/>
        <end position="112"/>
    </location>
</feature>
<evidence type="ECO:0000256" key="6">
    <source>
        <dbReference type="ARBA" id="ARBA00022989"/>
    </source>
</evidence>
<comment type="subcellular location">
    <subcellularLocation>
        <location evidence="1">Cell membrane</location>
        <topology evidence="1">Multi-pass membrane protein</topology>
    </subcellularLocation>
</comment>
<dbReference type="Proteomes" id="UP000700706">
    <property type="component" value="Unassembled WGS sequence"/>
</dbReference>
<feature type="transmembrane region" description="Helical" evidence="8">
    <location>
        <begin position="154"/>
        <end position="179"/>
    </location>
</feature>
<organism evidence="9 10">
    <name type="scientific">Inquilinus limosus</name>
    <dbReference type="NCBI Taxonomy" id="171674"/>
    <lineage>
        <taxon>Bacteria</taxon>
        <taxon>Pseudomonadati</taxon>
        <taxon>Pseudomonadota</taxon>
        <taxon>Alphaproteobacteria</taxon>
        <taxon>Rhodospirillales</taxon>
        <taxon>Rhodospirillaceae</taxon>
        <taxon>Inquilinus</taxon>
    </lineage>
</organism>
<keyword evidence="4" id="KW-1003">Cell membrane</keyword>
<protein>
    <submittedName>
        <fullName evidence="9">AEC family transporter</fullName>
    </submittedName>
</protein>
<reference evidence="9" key="1">
    <citation type="submission" date="2020-06" db="EMBL/GenBank/DDBJ databases">
        <title>Stable isotope informed genome-resolved metagenomics uncovers potential trophic interactions in rhizosphere soil.</title>
        <authorList>
            <person name="Starr E.P."/>
            <person name="Shi S."/>
            <person name="Blazewicz S.J."/>
            <person name="Koch B.J."/>
            <person name="Probst A.J."/>
            <person name="Hungate B.A."/>
            <person name="Pett-Ridge J."/>
            <person name="Firestone M.K."/>
            <person name="Banfield J.F."/>
        </authorList>
    </citation>
    <scope>NUCLEOTIDE SEQUENCE</scope>
    <source>
        <strain evidence="9">YM_69_17</strain>
    </source>
</reference>
<sequence length="343" mass="35594">MTDDVDGLRGDGPAHRRCYPQEEVVAVLSDAILLALAPVFFVMGLGYAAGRMHIVENHQVDSLNKLVMDFALPASVFAATASAPRSEMLAQMPLFAISGGVMLLLYLAWYFFQHATSKVGKEDAALQALTIAFPNLAGVGLPIVSAVLGPTGTVPVAVTLAAGSILVSPLTLILLEVYGAKDGAAAGPMTTRILGALRRALTKPVVLAPVLGIALSLLQLKLGPVADACLLLIGHAAAGVALFLTGLVLSGQSFRLDWKVVRATGAADVIRPLLTAAIVFILPVSAETAKVAILLAAVPSGFFGILFAVNYRLDSQTAGSMVIASTVFSIVTMAITIAVLFPR</sequence>
<keyword evidence="7 8" id="KW-0472">Membrane</keyword>
<evidence type="ECO:0000256" key="1">
    <source>
        <dbReference type="ARBA" id="ARBA00004651"/>
    </source>
</evidence>
<feature type="transmembrane region" description="Helical" evidence="8">
    <location>
        <begin position="230"/>
        <end position="249"/>
    </location>
</feature>
<keyword evidence="6 8" id="KW-1133">Transmembrane helix</keyword>
<evidence type="ECO:0000313" key="9">
    <source>
        <dbReference type="EMBL" id="MBW8724985.1"/>
    </source>
</evidence>
<feature type="transmembrane region" description="Helical" evidence="8">
    <location>
        <begin position="269"/>
        <end position="286"/>
    </location>
</feature>
<dbReference type="EMBL" id="JAEKLZ010000157">
    <property type="protein sequence ID" value="MBW8724985.1"/>
    <property type="molecule type" value="Genomic_DNA"/>
</dbReference>
<dbReference type="GO" id="GO:0005886">
    <property type="term" value="C:plasma membrane"/>
    <property type="evidence" value="ECO:0007669"/>
    <property type="project" value="UniProtKB-SubCell"/>
</dbReference>
<feature type="transmembrane region" description="Helical" evidence="8">
    <location>
        <begin position="31"/>
        <end position="50"/>
    </location>
</feature>
<dbReference type="PANTHER" id="PTHR36838">
    <property type="entry name" value="AUXIN EFFLUX CARRIER FAMILY PROTEIN"/>
    <property type="match status" value="1"/>
</dbReference>
<accession>A0A952KE63</accession>
<dbReference type="InterPro" id="IPR004776">
    <property type="entry name" value="Mem_transp_PIN-like"/>
</dbReference>
<dbReference type="AlphaFoldDB" id="A0A952KE63"/>
<dbReference type="GO" id="GO:0055085">
    <property type="term" value="P:transmembrane transport"/>
    <property type="evidence" value="ECO:0007669"/>
    <property type="project" value="InterPro"/>
</dbReference>
<feature type="transmembrane region" description="Helical" evidence="8">
    <location>
        <begin position="292"/>
        <end position="309"/>
    </location>
</feature>
<keyword evidence="5 8" id="KW-0812">Transmembrane</keyword>
<dbReference type="PANTHER" id="PTHR36838:SF1">
    <property type="entry name" value="SLR1864 PROTEIN"/>
    <property type="match status" value="1"/>
</dbReference>
<dbReference type="Pfam" id="PF03547">
    <property type="entry name" value="Mem_trans"/>
    <property type="match status" value="1"/>
</dbReference>
<dbReference type="Gene3D" id="1.20.1530.20">
    <property type="match status" value="1"/>
</dbReference>
<dbReference type="InterPro" id="IPR038770">
    <property type="entry name" value="Na+/solute_symporter_sf"/>
</dbReference>
<evidence type="ECO:0000256" key="3">
    <source>
        <dbReference type="ARBA" id="ARBA00022448"/>
    </source>
</evidence>
<evidence type="ECO:0000256" key="4">
    <source>
        <dbReference type="ARBA" id="ARBA00022475"/>
    </source>
</evidence>
<evidence type="ECO:0000256" key="7">
    <source>
        <dbReference type="ARBA" id="ARBA00023136"/>
    </source>
</evidence>
<evidence type="ECO:0000256" key="2">
    <source>
        <dbReference type="ARBA" id="ARBA00010145"/>
    </source>
</evidence>
<gene>
    <name evidence="9" type="ORF">JF625_07505</name>
</gene>
<feature type="transmembrane region" description="Helical" evidence="8">
    <location>
        <begin position="321"/>
        <end position="341"/>
    </location>
</feature>
<name>A0A952KE63_9PROT</name>
<proteinExistence type="inferred from homology"/>